<organism evidence="2">
    <name type="scientific">viral metagenome</name>
    <dbReference type="NCBI Taxonomy" id="1070528"/>
    <lineage>
        <taxon>unclassified sequences</taxon>
        <taxon>metagenomes</taxon>
        <taxon>organismal metagenomes</taxon>
    </lineage>
</organism>
<evidence type="ECO:0000256" key="1">
    <source>
        <dbReference type="SAM" id="MobiDB-lite"/>
    </source>
</evidence>
<reference evidence="2" key="1">
    <citation type="journal article" date="2020" name="Nature">
        <title>Giant virus diversity and host interactions through global metagenomics.</title>
        <authorList>
            <person name="Schulz F."/>
            <person name="Roux S."/>
            <person name="Paez-Espino D."/>
            <person name="Jungbluth S."/>
            <person name="Walsh D.A."/>
            <person name="Denef V.J."/>
            <person name="McMahon K.D."/>
            <person name="Konstantinidis K.T."/>
            <person name="Eloe-Fadrosh E.A."/>
            <person name="Kyrpides N.C."/>
            <person name="Woyke T."/>
        </authorList>
    </citation>
    <scope>NUCLEOTIDE SEQUENCE</scope>
    <source>
        <strain evidence="2">GVMAG-M-3300023174-141</strain>
    </source>
</reference>
<proteinExistence type="predicted"/>
<sequence length="732" mass="79944">MGGSSSSLPGEMGHQQLFDMTKDTRLIMNKLLDYGLHKIAVSEFVKLSSPEGCKNYVMFLTNSIHKLFYELQVAPGTDKRGVIFFRSIKDLTEPTAQEKIERQSLCLTLAYFYTRIFQIYGSIALTLIDDINDISQIGIFDGIDQSQSFGAPGIHLSTMSGGAFSLTTMGNFQFLKSYLTDQTYASEGFRTRYVGTTSSTTANIYFTAEVDGQNAASTQQGTFAIGYTGAKEFSYLPITSTSAGIGSNNLTVSFGKIKYQKKGDATEREATLPDSIKKSITISGQIAATGTVGYTYKVAGSTASLADYFNKIFTILVPYVRSLVEGTSSSVAFNQSERDVQPQLKISKIIQNLSKVKPLGHCIARGMQLLRAAPFDKDGISSICKPKFMESTRVSNSGMKTTVTRSGIPITKVEESPGLSALAQLFYDTVQFGTPQVLIGTVPGKDGVSSKDKYLKFIRTMSRMFGDTTRMTRAAASPDDVIKEGLDAISIQRDKELCKILGVSDQDMQLPNSVAKVVYESVKKLFGRQYNHAVKCGAIINRLFRVQRDQSSGYFQISLSPTLIQGGFPELNSINYDARELLMSYYEDCETTYLHGVQDIITAKRAADTAKVQQPQAQQQSDRQPVFVPRTGVQPPTAPPAGPAPPAIGPTVAGPTMAGPTMAGPAMARPTAPFRFPTQPQVPPRSAISSRGRTIKQPVRFSNQQGINILGRNEFQRRTNSTKRSRVQAPPS</sequence>
<dbReference type="EMBL" id="MN739589">
    <property type="protein sequence ID" value="QHT14751.1"/>
    <property type="molecule type" value="Genomic_DNA"/>
</dbReference>
<feature type="compositionally biased region" description="Pro residues" evidence="1">
    <location>
        <begin position="636"/>
        <end position="648"/>
    </location>
</feature>
<protein>
    <submittedName>
        <fullName evidence="2">Uncharacterized protein</fullName>
    </submittedName>
</protein>
<feature type="compositionally biased region" description="Low complexity" evidence="1">
    <location>
        <begin position="649"/>
        <end position="673"/>
    </location>
</feature>
<feature type="region of interest" description="Disordered" evidence="1">
    <location>
        <begin position="611"/>
        <end position="732"/>
    </location>
</feature>
<evidence type="ECO:0000313" key="2">
    <source>
        <dbReference type="EMBL" id="QHT14751.1"/>
    </source>
</evidence>
<feature type="compositionally biased region" description="Low complexity" evidence="1">
    <location>
        <begin position="613"/>
        <end position="624"/>
    </location>
</feature>
<name>A0A6C0DEB0_9ZZZZ</name>
<dbReference type="AlphaFoldDB" id="A0A6C0DEB0"/>
<accession>A0A6C0DEB0</accession>